<proteinExistence type="predicted"/>
<keyword evidence="5" id="KW-1185">Reference proteome</keyword>
<protein>
    <submittedName>
        <fullName evidence="4">Acetyl esterase/lipase</fullName>
    </submittedName>
</protein>
<dbReference type="EMBL" id="SOAM01000004">
    <property type="protein sequence ID" value="TDS74898.1"/>
    <property type="molecule type" value="Genomic_DNA"/>
</dbReference>
<dbReference type="PANTHER" id="PTHR48081">
    <property type="entry name" value="AB HYDROLASE SUPERFAMILY PROTEIN C4A8.06C"/>
    <property type="match status" value="1"/>
</dbReference>
<dbReference type="SUPFAM" id="SSF53474">
    <property type="entry name" value="alpha/beta-Hydrolases"/>
    <property type="match status" value="1"/>
</dbReference>
<sequence length="306" mass="31679">MRPSGSRRRVRLAIRSLVLAPALTTALLLAGCTTGASAPTPTPTRTPAVEVAHDLDFASPGGTPLKLDACTPKGVAGPLPAVVIVHSGSFIEGAHGDLDWLCEEGARHGFAAFTVDYRLLPAAHFPGQLDDVASAVDWISAAAQAKRFRVDPKRVALLGTSAGAIISSGLLTGVPGSPVKPSRFVGGALLSAAYDLPAAATQAGTTQEEVKVALEYAGCSTTDCPALKTISAINSVDRSDPPIFLANSTNELVPLPQATAMDAALKAAGVQHEFHIAQGTDHAEFIVQNHPDIDAAMWAFLTKIAR</sequence>
<evidence type="ECO:0000256" key="1">
    <source>
        <dbReference type="ARBA" id="ARBA00022801"/>
    </source>
</evidence>
<comment type="caution">
    <text evidence="4">The sequence shown here is derived from an EMBL/GenBank/DDBJ whole genome shotgun (WGS) entry which is preliminary data.</text>
</comment>
<name>A0A4R7FIQ0_9MICO</name>
<dbReference type="InterPro" id="IPR029058">
    <property type="entry name" value="AB_hydrolase_fold"/>
</dbReference>
<keyword evidence="1" id="KW-0378">Hydrolase</keyword>
<feature type="chain" id="PRO_5020755472" evidence="2">
    <location>
        <begin position="39"/>
        <end position="306"/>
    </location>
</feature>
<feature type="domain" description="Alpha/beta hydrolase fold-3" evidence="3">
    <location>
        <begin position="82"/>
        <end position="283"/>
    </location>
</feature>
<organism evidence="4 5">
    <name type="scientific">Amnibacterium kyonggiense</name>
    <dbReference type="NCBI Taxonomy" id="595671"/>
    <lineage>
        <taxon>Bacteria</taxon>
        <taxon>Bacillati</taxon>
        <taxon>Actinomycetota</taxon>
        <taxon>Actinomycetes</taxon>
        <taxon>Micrococcales</taxon>
        <taxon>Microbacteriaceae</taxon>
        <taxon>Amnibacterium</taxon>
    </lineage>
</organism>
<evidence type="ECO:0000313" key="4">
    <source>
        <dbReference type="EMBL" id="TDS74898.1"/>
    </source>
</evidence>
<dbReference type="InterPro" id="IPR013094">
    <property type="entry name" value="AB_hydrolase_3"/>
</dbReference>
<gene>
    <name evidence="4" type="ORF">CLV52_3420</name>
</gene>
<evidence type="ECO:0000259" key="3">
    <source>
        <dbReference type="Pfam" id="PF07859"/>
    </source>
</evidence>
<dbReference type="InterPro" id="IPR050300">
    <property type="entry name" value="GDXG_lipolytic_enzyme"/>
</dbReference>
<dbReference type="RefSeq" id="WP_162850915.1">
    <property type="nucleotide sequence ID" value="NZ_BAAARP010000001.1"/>
</dbReference>
<accession>A0A4R7FIQ0</accession>
<keyword evidence="2" id="KW-0732">Signal</keyword>
<dbReference type="PROSITE" id="PS51257">
    <property type="entry name" value="PROKAR_LIPOPROTEIN"/>
    <property type="match status" value="1"/>
</dbReference>
<evidence type="ECO:0000313" key="5">
    <source>
        <dbReference type="Proteomes" id="UP000295344"/>
    </source>
</evidence>
<dbReference type="GO" id="GO:0016787">
    <property type="term" value="F:hydrolase activity"/>
    <property type="evidence" value="ECO:0007669"/>
    <property type="project" value="UniProtKB-KW"/>
</dbReference>
<dbReference type="Proteomes" id="UP000295344">
    <property type="component" value="Unassembled WGS sequence"/>
</dbReference>
<evidence type="ECO:0000256" key="2">
    <source>
        <dbReference type="SAM" id="SignalP"/>
    </source>
</evidence>
<dbReference type="AlphaFoldDB" id="A0A4R7FIQ0"/>
<dbReference type="Gene3D" id="3.40.50.1820">
    <property type="entry name" value="alpha/beta hydrolase"/>
    <property type="match status" value="1"/>
</dbReference>
<feature type="signal peptide" evidence="2">
    <location>
        <begin position="1"/>
        <end position="38"/>
    </location>
</feature>
<dbReference type="Pfam" id="PF07859">
    <property type="entry name" value="Abhydrolase_3"/>
    <property type="match status" value="1"/>
</dbReference>
<reference evidence="4 5" key="1">
    <citation type="submission" date="2019-03" db="EMBL/GenBank/DDBJ databases">
        <title>Genomic Encyclopedia of Archaeal and Bacterial Type Strains, Phase II (KMG-II): from individual species to whole genera.</title>
        <authorList>
            <person name="Goeker M."/>
        </authorList>
    </citation>
    <scope>NUCLEOTIDE SEQUENCE [LARGE SCALE GENOMIC DNA]</scope>
    <source>
        <strain evidence="4 5">DSM 24782</strain>
    </source>
</reference>